<evidence type="ECO:0000313" key="2">
    <source>
        <dbReference type="Proteomes" id="UP000683417"/>
    </source>
</evidence>
<evidence type="ECO:0000313" key="1">
    <source>
        <dbReference type="EMBL" id="CAD6500478.1"/>
    </source>
</evidence>
<proteinExistence type="predicted"/>
<sequence length="349" mass="39870">MISCAYVFLFLNQKVHDSPTRSHQSYYRSARYDQSPSYHSEDEEINTPKLKVLEPQRLVILGDEPRNSFYGAYQLPSSRYFPKLNANLDIVSTSENKYGSGTKVMAYCSPTLSTTKIIKELVHGQTPVTKTQVIDPESATVSEQQCWARIFKQWEKISRFEEQGSKKLAQDDTCSSRDIISLAHQGLLSVTGVYSKLAPENKGDIPIVNVKNQLALKDMVSRPQLYAAKNVGNIQKVLVWYFGHLHIFERQVGKHSWWPTTKLDAENTNAAILLDFMRRDLRLFGELDVRLQQFALVQKLAGKKQAYSSLISLEAKNIPAQVLAEMSRVHIWISNEPSHSYLDPHTWHR</sequence>
<protein>
    <submittedName>
        <fullName evidence="1">BgTH12-07654</fullName>
    </submittedName>
</protein>
<accession>A0A9W4CXC3</accession>
<gene>
    <name evidence="1" type="ORF">BGTH12_LOCUS1836</name>
</gene>
<comment type="caution">
    <text evidence="1">The sequence shown here is derived from an EMBL/GenBank/DDBJ whole genome shotgun (WGS) entry which is preliminary data.</text>
</comment>
<dbReference type="AlphaFoldDB" id="A0A9W4CXC3"/>
<reference evidence="1" key="1">
    <citation type="submission" date="2020-10" db="EMBL/GenBank/DDBJ databases">
        <authorList>
            <person name="Muller C M."/>
        </authorList>
    </citation>
    <scope>NUCLEOTIDE SEQUENCE</scope>
    <source>
        <strain evidence="1">THUN-12</strain>
    </source>
</reference>
<organism evidence="1 2">
    <name type="scientific">Blumeria graminis f. sp. triticale</name>
    <dbReference type="NCBI Taxonomy" id="1689686"/>
    <lineage>
        <taxon>Eukaryota</taxon>
        <taxon>Fungi</taxon>
        <taxon>Dikarya</taxon>
        <taxon>Ascomycota</taxon>
        <taxon>Pezizomycotina</taxon>
        <taxon>Leotiomycetes</taxon>
        <taxon>Erysiphales</taxon>
        <taxon>Erysiphaceae</taxon>
        <taxon>Blumeria</taxon>
    </lineage>
</organism>
<dbReference type="Proteomes" id="UP000683417">
    <property type="component" value="Unassembled WGS sequence"/>
</dbReference>
<name>A0A9W4CXC3_BLUGR</name>
<dbReference type="EMBL" id="CAJHIT010000003">
    <property type="protein sequence ID" value="CAD6500478.1"/>
    <property type="molecule type" value="Genomic_DNA"/>
</dbReference>